<dbReference type="Pfam" id="PF00892">
    <property type="entry name" value="EamA"/>
    <property type="match status" value="2"/>
</dbReference>
<feature type="domain" description="EamA" evidence="7">
    <location>
        <begin position="70"/>
        <end position="203"/>
    </location>
</feature>
<reference evidence="8 9" key="1">
    <citation type="journal article" date="2013" name="Front. Microbiol.">
        <title>Comparative genomic analyses of the cyanobacterium, Lyngbya aestuarii BL J, a powerful hydrogen producer.</title>
        <authorList>
            <person name="Kothari A."/>
            <person name="Vaughn M."/>
            <person name="Garcia-Pichel F."/>
        </authorList>
    </citation>
    <scope>NUCLEOTIDE SEQUENCE [LARGE SCALE GENOMIC DNA]</scope>
    <source>
        <strain evidence="8 9">BL J</strain>
    </source>
</reference>
<keyword evidence="5 6" id="KW-0472">Membrane</keyword>
<evidence type="ECO:0000256" key="6">
    <source>
        <dbReference type="SAM" id="Phobius"/>
    </source>
</evidence>
<accession>U7QBK0</accession>
<dbReference type="SUPFAM" id="SSF103481">
    <property type="entry name" value="Multidrug resistance efflux transporter EmrE"/>
    <property type="match status" value="2"/>
</dbReference>
<keyword evidence="9" id="KW-1185">Reference proteome</keyword>
<dbReference type="PANTHER" id="PTHR32322:SF2">
    <property type="entry name" value="EAMA DOMAIN-CONTAINING PROTEIN"/>
    <property type="match status" value="1"/>
</dbReference>
<dbReference type="InterPro" id="IPR036259">
    <property type="entry name" value="MFS_trans_sf"/>
</dbReference>
<keyword evidence="4 6" id="KW-1133">Transmembrane helix</keyword>
<dbReference type="PANTHER" id="PTHR32322">
    <property type="entry name" value="INNER MEMBRANE TRANSPORTER"/>
    <property type="match status" value="1"/>
</dbReference>
<feature type="domain" description="EamA" evidence="7">
    <location>
        <begin position="1"/>
        <end position="57"/>
    </location>
</feature>
<gene>
    <name evidence="8" type="ORF">M595_4835</name>
</gene>
<dbReference type="AlphaFoldDB" id="U7QBK0"/>
<evidence type="ECO:0000256" key="2">
    <source>
        <dbReference type="ARBA" id="ARBA00007362"/>
    </source>
</evidence>
<proteinExistence type="inferred from homology"/>
<dbReference type="EMBL" id="AUZM01000064">
    <property type="protein sequence ID" value="ERT05208.1"/>
    <property type="molecule type" value="Genomic_DNA"/>
</dbReference>
<comment type="caution">
    <text evidence="8">The sequence shown here is derived from an EMBL/GenBank/DDBJ whole genome shotgun (WGS) entry which is preliminary data.</text>
</comment>
<feature type="transmembrane region" description="Helical" evidence="6">
    <location>
        <begin position="186"/>
        <end position="203"/>
    </location>
</feature>
<comment type="similarity">
    <text evidence="2">Belongs to the EamA transporter family.</text>
</comment>
<evidence type="ECO:0000256" key="4">
    <source>
        <dbReference type="ARBA" id="ARBA00022989"/>
    </source>
</evidence>
<name>U7QBK0_9CYAN</name>
<dbReference type="InterPro" id="IPR037185">
    <property type="entry name" value="EmrE-like"/>
</dbReference>
<evidence type="ECO:0000313" key="8">
    <source>
        <dbReference type="EMBL" id="ERT05208.1"/>
    </source>
</evidence>
<evidence type="ECO:0000256" key="3">
    <source>
        <dbReference type="ARBA" id="ARBA00022692"/>
    </source>
</evidence>
<feature type="transmembrane region" description="Helical" evidence="6">
    <location>
        <begin position="41"/>
        <end position="58"/>
    </location>
</feature>
<evidence type="ECO:0000259" key="7">
    <source>
        <dbReference type="Pfam" id="PF00892"/>
    </source>
</evidence>
<feature type="transmembrane region" description="Helical" evidence="6">
    <location>
        <begin position="12"/>
        <end position="34"/>
    </location>
</feature>
<feature type="transmembrane region" description="Helical" evidence="6">
    <location>
        <begin position="130"/>
        <end position="148"/>
    </location>
</feature>
<evidence type="ECO:0000313" key="9">
    <source>
        <dbReference type="Proteomes" id="UP000017127"/>
    </source>
</evidence>
<comment type="subcellular location">
    <subcellularLocation>
        <location evidence="1">Membrane</location>
        <topology evidence="1">Multi-pass membrane protein</topology>
    </subcellularLocation>
</comment>
<evidence type="ECO:0000256" key="5">
    <source>
        <dbReference type="ARBA" id="ARBA00023136"/>
    </source>
</evidence>
<feature type="transmembrane region" description="Helical" evidence="6">
    <location>
        <begin position="100"/>
        <end position="118"/>
    </location>
</feature>
<protein>
    <submittedName>
        <fullName evidence="8">Triose-phosphate Transporter family protein</fullName>
    </submittedName>
</protein>
<dbReference type="Gene3D" id="1.20.1250.20">
    <property type="entry name" value="MFS general substrate transporter like domains"/>
    <property type="match status" value="1"/>
</dbReference>
<dbReference type="Proteomes" id="UP000017127">
    <property type="component" value="Unassembled WGS sequence"/>
</dbReference>
<evidence type="ECO:0000256" key="1">
    <source>
        <dbReference type="ARBA" id="ARBA00004141"/>
    </source>
</evidence>
<dbReference type="InterPro" id="IPR000620">
    <property type="entry name" value="EamA_dom"/>
</dbReference>
<dbReference type="GO" id="GO:0016020">
    <property type="term" value="C:membrane"/>
    <property type="evidence" value="ECO:0007669"/>
    <property type="project" value="UniProtKB-SubCell"/>
</dbReference>
<organism evidence="8 9">
    <name type="scientific">Lyngbya aestuarii BL J</name>
    <dbReference type="NCBI Taxonomy" id="1348334"/>
    <lineage>
        <taxon>Bacteria</taxon>
        <taxon>Bacillati</taxon>
        <taxon>Cyanobacteriota</taxon>
        <taxon>Cyanophyceae</taxon>
        <taxon>Oscillatoriophycideae</taxon>
        <taxon>Oscillatoriales</taxon>
        <taxon>Microcoleaceae</taxon>
        <taxon>Lyngbya</taxon>
    </lineage>
</organism>
<dbReference type="InterPro" id="IPR050638">
    <property type="entry name" value="AA-Vitamin_Transporters"/>
</dbReference>
<keyword evidence="3 6" id="KW-0812">Transmembrane</keyword>
<sequence>MLWAWSLTQTSIANSAIIHSLTPIFTALWGWLFLRRQIDRKFILGMAIAVGGTLVIGFDDLSHSQSGFQGDLAALLSASLLGGYPLIIEQLKTRISSNEIIKGCSIVGMLVALPVVLLNSEQLFPHTVQGWFAVISLAVICQIIGLGLEAISLKRFSAEFISTCHLVTPILGSIAAWVIFEEVLTADNWIGFTCVLIGIYVTLQSHSAVKPQDTINSLPLD</sequence>
<feature type="transmembrane region" description="Helical" evidence="6">
    <location>
        <begin position="160"/>
        <end position="180"/>
    </location>
</feature>
<feature type="transmembrane region" description="Helical" evidence="6">
    <location>
        <begin position="70"/>
        <end position="88"/>
    </location>
</feature>